<evidence type="ECO:0000313" key="9">
    <source>
        <dbReference type="Proteomes" id="UP000230922"/>
    </source>
</evidence>
<dbReference type="UniPathway" id="UPA00070">
    <property type="reaction ID" value="UER00119"/>
</dbReference>
<evidence type="ECO:0000256" key="3">
    <source>
        <dbReference type="ARBA" id="ARBA00022676"/>
    </source>
</evidence>
<keyword evidence="5 6" id="KW-0665">Pyrimidine biosynthesis</keyword>
<dbReference type="EMBL" id="PFAK01000043">
    <property type="protein sequence ID" value="PIR96194.1"/>
    <property type="molecule type" value="Genomic_DNA"/>
</dbReference>
<dbReference type="HAMAP" id="MF_01208">
    <property type="entry name" value="PyrE"/>
    <property type="match status" value="1"/>
</dbReference>
<dbReference type="InterPro" id="IPR023031">
    <property type="entry name" value="OPRT"/>
</dbReference>
<evidence type="ECO:0000259" key="7">
    <source>
        <dbReference type="Pfam" id="PF00156"/>
    </source>
</evidence>
<dbReference type="Pfam" id="PF00156">
    <property type="entry name" value="Pribosyltran"/>
    <property type="match status" value="1"/>
</dbReference>
<dbReference type="PANTHER" id="PTHR19278">
    <property type="entry name" value="OROTATE PHOSPHORIBOSYLTRANSFERASE"/>
    <property type="match status" value="1"/>
</dbReference>
<feature type="binding site" evidence="6">
    <location>
        <position position="153"/>
    </location>
    <ligand>
        <name>orotate</name>
        <dbReference type="ChEBI" id="CHEBI:30839"/>
    </ligand>
</feature>
<dbReference type="GO" id="GO:0044205">
    <property type="term" value="P:'de novo' UMP biosynthetic process"/>
    <property type="evidence" value="ECO:0007669"/>
    <property type="project" value="UniProtKB-UniRule"/>
</dbReference>
<comment type="pathway">
    <text evidence="1 6">Pyrimidine metabolism; UMP biosynthesis via de novo pathway; UMP from orotate: step 1/2.</text>
</comment>
<dbReference type="SUPFAM" id="SSF53271">
    <property type="entry name" value="PRTase-like"/>
    <property type="match status" value="1"/>
</dbReference>
<name>A0A2H0VAS7_9BACT</name>
<evidence type="ECO:0000313" key="8">
    <source>
        <dbReference type="EMBL" id="PIR96194.1"/>
    </source>
</evidence>
<dbReference type="InterPro" id="IPR000836">
    <property type="entry name" value="PRTase_dom"/>
</dbReference>
<dbReference type="EC" id="2.4.2.10" evidence="2 6"/>
<dbReference type="PANTHER" id="PTHR19278:SF9">
    <property type="entry name" value="URIDINE 5'-MONOPHOSPHATE SYNTHASE"/>
    <property type="match status" value="1"/>
</dbReference>
<comment type="caution">
    <text evidence="8">The sequence shown here is derived from an EMBL/GenBank/DDBJ whole genome shotgun (WGS) entry which is preliminary data.</text>
</comment>
<comment type="subunit">
    <text evidence="6">Homodimer.</text>
</comment>
<evidence type="ECO:0000256" key="1">
    <source>
        <dbReference type="ARBA" id="ARBA00004889"/>
    </source>
</evidence>
<accession>A0A2H0VAS7</accession>
<dbReference type="AlphaFoldDB" id="A0A2H0VAS7"/>
<feature type="domain" description="Phosphoribosyltransferase" evidence="7">
    <location>
        <begin position="35"/>
        <end position="156"/>
    </location>
</feature>
<proteinExistence type="inferred from homology"/>
<comment type="caution">
    <text evidence="6">Lacks conserved residue(s) required for the propagation of feature annotation.</text>
</comment>
<dbReference type="GO" id="GO:0000287">
    <property type="term" value="F:magnesium ion binding"/>
    <property type="evidence" value="ECO:0007669"/>
    <property type="project" value="UniProtKB-UniRule"/>
</dbReference>
<comment type="function">
    <text evidence="6">Catalyzes the transfer of a ribosyl phosphate group from 5-phosphoribose 1-diphosphate to orotate, leading to the formation of orotidine monophosphate (OMP).</text>
</comment>
<dbReference type="InterPro" id="IPR029057">
    <property type="entry name" value="PRTase-like"/>
</dbReference>
<comment type="similarity">
    <text evidence="6">Belongs to the purine/pyrimidine phosphoribosyltransferase family. PyrE subfamily.</text>
</comment>
<evidence type="ECO:0000256" key="2">
    <source>
        <dbReference type="ARBA" id="ARBA00011971"/>
    </source>
</evidence>
<comment type="cofactor">
    <cofactor evidence="6">
        <name>Mg(2+)</name>
        <dbReference type="ChEBI" id="CHEBI:18420"/>
    </cofactor>
</comment>
<evidence type="ECO:0000256" key="5">
    <source>
        <dbReference type="ARBA" id="ARBA00022975"/>
    </source>
</evidence>
<feature type="binding site" description="in other chain" evidence="6">
    <location>
        <begin position="121"/>
        <end position="129"/>
    </location>
    <ligand>
        <name>5-phospho-alpha-D-ribose 1-diphosphate</name>
        <dbReference type="ChEBI" id="CHEBI:58017"/>
        <note>ligand shared between dimeric partners</note>
    </ligand>
</feature>
<protein>
    <recommendedName>
        <fullName evidence="2 6">Orotate phosphoribosyltransferase</fullName>
        <shortName evidence="6">OPRT</shortName>
        <shortName evidence="6">OPRTase</shortName>
        <ecNumber evidence="2 6">2.4.2.10</ecNumber>
    </recommendedName>
</protein>
<keyword evidence="3 6" id="KW-0328">Glycosyltransferase</keyword>
<comment type="catalytic activity">
    <reaction evidence="6">
        <text>orotidine 5'-phosphate + diphosphate = orotate + 5-phospho-alpha-D-ribose 1-diphosphate</text>
        <dbReference type="Rhea" id="RHEA:10380"/>
        <dbReference type="ChEBI" id="CHEBI:30839"/>
        <dbReference type="ChEBI" id="CHEBI:33019"/>
        <dbReference type="ChEBI" id="CHEBI:57538"/>
        <dbReference type="ChEBI" id="CHEBI:58017"/>
        <dbReference type="EC" id="2.4.2.10"/>
    </reaction>
</comment>
<keyword evidence="6" id="KW-0460">Magnesium</keyword>
<gene>
    <name evidence="6" type="primary">pyrE</name>
    <name evidence="8" type="ORF">COT92_02405</name>
</gene>
<dbReference type="Gene3D" id="3.40.50.2020">
    <property type="match status" value="1"/>
</dbReference>
<evidence type="ECO:0000256" key="4">
    <source>
        <dbReference type="ARBA" id="ARBA00022679"/>
    </source>
</evidence>
<keyword evidence="4 6" id="KW-0808">Transferase</keyword>
<organism evidence="8 9">
    <name type="scientific">Candidatus Doudnabacteria bacterium CG10_big_fil_rev_8_21_14_0_10_42_18</name>
    <dbReference type="NCBI Taxonomy" id="1974552"/>
    <lineage>
        <taxon>Bacteria</taxon>
        <taxon>Candidatus Doudnaibacteriota</taxon>
    </lineage>
</organism>
<dbReference type="CDD" id="cd06223">
    <property type="entry name" value="PRTases_typeI"/>
    <property type="match status" value="1"/>
</dbReference>
<dbReference type="Proteomes" id="UP000230922">
    <property type="component" value="Unassembled WGS sequence"/>
</dbReference>
<feature type="binding site" description="in other chain" evidence="6">
    <location>
        <position position="96"/>
    </location>
    <ligand>
        <name>5-phospho-alpha-D-ribose 1-diphosphate</name>
        <dbReference type="ChEBI" id="CHEBI:58017"/>
        <note>ligand shared between dimeric partners</note>
    </ligand>
</feature>
<sequence>MKDIFEILESVGGYIKNSHIVGTSGKHLSEYLNKDALYPHTGMSSEVGKMIAGVVRDLEIDVVASPALGGIVLSQWTANHLSKMKGREVFGVYTEKNAEGDQELKRGYNKLIKGKKVLVVEDIINTGGSCKKAVESVRKEGAEVVGVAVMVNRNPDVVNEAYFGAPFFALASRKFPAYEEEDCPMCKAGVPINITVGHGKKYLAGKK</sequence>
<reference evidence="9" key="1">
    <citation type="submission" date="2017-09" db="EMBL/GenBank/DDBJ databases">
        <title>Depth-based differentiation of microbial function through sediment-hosted aquifers and enrichment of novel symbionts in the deep terrestrial subsurface.</title>
        <authorList>
            <person name="Probst A.J."/>
            <person name="Ladd B."/>
            <person name="Jarett J.K."/>
            <person name="Geller-Mcgrath D.E."/>
            <person name="Sieber C.M.K."/>
            <person name="Emerson J.B."/>
            <person name="Anantharaman K."/>
            <person name="Thomas B.C."/>
            <person name="Malmstrom R."/>
            <person name="Stieglmeier M."/>
            <person name="Klingl A."/>
            <person name="Woyke T."/>
            <person name="Ryan C.M."/>
            <person name="Banfield J.F."/>
        </authorList>
    </citation>
    <scope>NUCLEOTIDE SEQUENCE [LARGE SCALE GENOMIC DNA]</scope>
</reference>
<dbReference type="GO" id="GO:0019856">
    <property type="term" value="P:pyrimidine nucleobase biosynthetic process"/>
    <property type="evidence" value="ECO:0007669"/>
    <property type="project" value="TreeGrafter"/>
</dbReference>
<evidence type="ECO:0000256" key="6">
    <source>
        <dbReference type="HAMAP-Rule" id="MF_01208"/>
    </source>
</evidence>
<dbReference type="GO" id="GO:0004588">
    <property type="term" value="F:orotate phosphoribosyltransferase activity"/>
    <property type="evidence" value="ECO:0007669"/>
    <property type="project" value="UniProtKB-UniRule"/>
</dbReference>